<name>A0A8J9USD2_9NEOP</name>
<dbReference type="AlphaFoldDB" id="A0A8J9USD2"/>
<organism evidence="1 2">
    <name type="scientific">Brenthis ino</name>
    <name type="common">lesser marbled fritillary</name>
    <dbReference type="NCBI Taxonomy" id="405034"/>
    <lineage>
        <taxon>Eukaryota</taxon>
        <taxon>Metazoa</taxon>
        <taxon>Ecdysozoa</taxon>
        <taxon>Arthropoda</taxon>
        <taxon>Hexapoda</taxon>
        <taxon>Insecta</taxon>
        <taxon>Pterygota</taxon>
        <taxon>Neoptera</taxon>
        <taxon>Endopterygota</taxon>
        <taxon>Lepidoptera</taxon>
        <taxon>Glossata</taxon>
        <taxon>Ditrysia</taxon>
        <taxon>Papilionoidea</taxon>
        <taxon>Nymphalidae</taxon>
        <taxon>Heliconiinae</taxon>
        <taxon>Argynnini</taxon>
        <taxon>Brenthis</taxon>
    </lineage>
</organism>
<keyword evidence="2" id="KW-1185">Reference proteome</keyword>
<reference evidence="1" key="1">
    <citation type="submission" date="2021-12" db="EMBL/GenBank/DDBJ databases">
        <authorList>
            <person name="Martin H S."/>
        </authorList>
    </citation>
    <scope>NUCLEOTIDE SEQUENCE</scope>
</reference>
<sequence>MVLSCSTYSVVALRKGRRRAGATPCTILRHSVVRETPRRAVVCSANRNQAKLFTDFEETDYKFTALLITTSRVLNAIQ</sequence>
<gene>
    <name evidence="1" type="ORF">BINO364_LOCUS10907</name>
</gene>
<feature type="non-terminal residue" evidence="1">
    <location>
        <position position="78"/>
    </location>
</feature>
<dbReference type="EMBL" id="OV170225">
    <property type="protein sequence ID" value="CAH0725313.1"/>
    <property type="molecule type" value="Genomic_DNA"/>
</dbReference>
<evidence type="ECO:0000313" key="1">
    <source>
        <dbReference type="EMBL" id="CAH0725313.1"/>
    </source>
</evidence>
<accession>A0A8J9USD2</accession>
<dbReference type="Proteomes" id="UP000838878">
    <property type="component" value="Chromosome 5"/>
</dbReference>
<evidence type="ECO:0000313" key="2">
    <source>
        <dbReference type="Proteomes" id="UP000838878"/>
    </source>
</evidence>
<protein>
    <submittedName>
        <fullName evidence="1">Uncharacterized protein</fullName>
    </submittedName>
</protein>
<proteinExistence type="predicted"/>